<evidence type="ECO:0000313" key="2">
    <source>
        <dbReference type="EMBL" id="MBK5074142.1"/>
    </source>
</evidence>
<evidence type="ECO:0000313" key="4">
    <source>
        <dbReference type="Proteomes" id="UP000807542"/>
    </source>
</evidence>
<accession>A0A9D7AK73</accession>
<feature type="transmembrane region" description="Helical" evidence="1">
    <location>
        <begin position="36"/>
        <end position="60"/>
    </location>
</feature>
<evidence type="ECO:0000313" key="5">
    <source>
        <dbReference type="Proteomes" id="UP001296969"/>
    </source>
</evidence>
<gene>
    <name evidence="3" type="ORF">I2492_14105</name>
    <name evidence="2" type="ORF">I2493_14105</name>
</gene>
<feature type="transmembrane region" description="Helical" evidence="1">
    <location>
        <begin position="107"/>
        <end position="127"/>
    </location>
</feature>
<dbReference type="EMBL" id="JADRCQ010000004">
    <property type="protein sequence ID" value="MBK5074142.1"/>
    <property type="molecule type" value="Genomic_DNA"/>
</dbReference>
<sequence>MEIKMKCIHCHENEPNKESGLCDSCESKESTKINGLLYLPALGLCVSAILTPISFIKYFSMLSSNLPSYVVYYLYAGTFILFIDILMTYFSAWTFFKKKKSIKKVIISYYIFGTITALYFTILASYLFNMPLTTPDIRALTSAFVGLIFWVPYFLLSKRIPMVFSK</sequence>
<dbReference type="AlphaFoldDB" id="A0A9D7AK73"/>
<proteinExistence type="predicted"/>
<comment type="caution">
    <text evidence="3">The sequence shown here is derived from an EMBL/GenBank/DDBJ whole genome shotgun (WGS) entry which is preliminary data.</text>
</comment>
<dbReference type="Proteomes" id="UP000807542">
    <property type="component" value="Unassembled WGS sequence"/>
</dbReference>
<dbReference type="RefSeq" id="WP_228398787.1">
    <property type="nucleotide sequence ID" value="NZ_JADRCP010000004.1"/>
</dbReference>
<evidence type="ECO:0000313" key="3">
    <source>
        <dbReference type="EMBL" id="MBK5177451.1"/>
    </source>
</evidence>
<keyword evidence="1" id="KW-1133">Transmembrane helix</keyword>
<protein>
    <submittedName>
        <fullName evidence="3">DUF2569 domain-containing protein</fullName>
    </submittedName>
</protein>
<dbReference type="EMBL" id="JADRCP010000004">
    <property type="protein sequence ID" value="MBK5177451.1"/>
    <property type="molecule type" value="Genomic_DNA"/>
</dbReference>
<evidence type="ECO:0000256" key="1">
    <source>
        <dbReference type="SAM" id="Phobius"/>
    </source>
</evidence>
<keyword evidence="1" id="KW-0472">Membrane</keyword>
<keyword evidence="1" id="KW-0812">Transmembrane</keyword>
<reference evidence="3 5" key="1">
    <citation type="submission" date="2020-11" db="EMBL/GenBank/DDBJ databases">
        <title>Insectihabitans protaetiae gen. nov. sp. nov. and Insectihabitans allomyrinae sp. nov., isolated from larvae of Protaetia brevitarsis seulensis and Allomyrina dichotoma, respectively.</title>
        <authorList>
            <person name="Lee S.D."/>
            <person name="Byeon Y.-S."/>
            <person name="Kim S.-M."/>
            <person name="Yang H.L."/>
            <person name="Kim I.S."/>
        </authorList>
    </citation>
    <scope>NUCLEOTIDE SEQUENCE</scope>
    <source>
        <strain evidence="3">CWB-B4</strain>
        <strain evidence="2 5">CWB-B43</strain>
    </source>
</reference>
<organism evidence="3 4">
    <name type="scientific">Limnobaculum xujianqingii</name>
    <dbReference type="NCBI Taxonomy" id="2738837"/>
    <lineage>
        <taxon>Bacteria</taxon>
        <taxon>Pseudomonadati</taxon>
        <taxon>Pseudomonadota</taxon>
        <taxon>Gammaproteobacteria</taxon>
        <taxon>Enterobacterales</taxon>
        <taxon>Budviciaceae</taxon>
        <taxon>Limnobaculum</taxon>
    </lineage>
</organism>
<dbReference type="InterPro" id="IPR019690">
    <property type="entry name" value="DUF2569"/>
</dbReference>
<dbReference type="Pfam" id="PF10754">
    <property type="entry name" value="DUF2569"/>
    <property type="match status" value="1"/>
</dbReference>
<feature type="transmembrane region" description="Helical" evidence="1">
    <location>
        <begin position="139"/>
        <end position="156"/>
    </location>
</feature>
<feature type="transmembrane region" description="Helical" evidence="1">
    <location>
        <begin position="72"/>
        <end position="95"/>
    </location>
</feature>
<name>A0A9D7AK73_9GAMM</name>
<dbReference type="Proteomes" id="UP001296969">
    <property type="component" value="Unassembled WGS sequence"/>
</dbReference>
<keyword evidence="5" id="KW-1185">Reference proteome</keyword>